<keyword evidence="1" id="KW-1133">Transmembrane helix</keyword>
<dbReference type="RefSeq" id="WP_088075544.1">
    <property type="nucleotide sequence ID" value="NZ_JAHQCR010000034.1"/>
</dbReference>
<evidence type="ECO:0000313" key="2">
    <source>
        <dbReference type="EMBL" id="MBU9721291.1"/>
    </source>
</evidence>
<reference evidence="2 3" key="1">
    <citation type="submission" date="2021-06" db="EMBL/GenBank/DDBJ databases">
        <title>Bacillus sp. RD4P76, an endophyte from a halophyte.</title>
        <authorList>
            <person name="Sun J.-Q."/>
        </authorList>
    </citation>
    <scope>NUCLEOTIDE SEQUENCE [LARGE SCALE GENOMIC DNA]</scope>
    <source>
        <strain evidence="2 3">JCM 17098</strain>
    </source>
</reference>
<protein>
    <submittedName>
        <fullName evidence="2">Uncharacterized protein</fullName>
    </submittedName>
</protein>
<keyword evidence="1" id="KW-0472">Membrane</keyword>
<feature type="transmembrane region" description="Helical" evidence="1">
    <location>
        <begin position="6"/>
        <end position="24"/>
    </location>
</feature>
<dbReference type="Proteomes" id="UP000790580">
    <property type="component" value="Unassembled WGS sequence"/>
</dbReference>
<feature type="transmembrane region" description="Helical" evidence="1">
    <location>
        <begin position="59"/>
        <end position="80"/>
    </location>
</feature>
<comment type="caution">
    <text evidence="2">The sequence shown here is derived from an EMBL/GenBank/DDBJ whole genome shotgun (WGS) entry which is preliminary data.</text>
</comment>
<sequence>MEELILLTIVLVVIVGTVLLQIFLSKKENKSFGLILPMISVFFSIIVVLNLLSPTFAEVLVTFLLANIPTAVLMAIYYAFRSKWKKNKQIEKMNIQDLD</sequence>
<gene>
    <name evidence="2" type="ORF">KS407_07490</name>
</gene>
<keyword evidence="3" id="KW-1185">Reference proteome</keyword>
<accession>A0ABS6JT89</accession>
<keyword evidence="1" id="KW-0812">Transmembrane</keyword>
<evidence type="ECO:0000256" key="1">
    <source>
        <dbReference type="SAM" id="Phobius"/>
    </source>
</evidence>
<proteinExistence type="predicted"/>
<feature type="transmembrane region" description="Helical" evidence="1">
    <location>
        <begin position="31"/>
        <end position="53"/>
    </location>
</feature>
<name>A0ABS6JT89_9BACI</name>
<dbReference type="EMBL" id="JAHQCR010000034">
    <property type="protein sequence ID" value="MBU9721291.1"/>
    <property type="molecule type" value="Genomic_DNA"/>
</dbReference>
<organism evidence="2 3">
    <name type="scientific">Evansella alkalicola</name>
    <dbReference type="NCBI Taxonomy" id="745819"/>
    <lineage>
        <taxon>Bacteria</taxon>
        <taxon>Bacillati</taxon>
        <taxon>Bacillota</taxon>
        <taxon>Bacilli</taxon>
        <taxon>Bacillales</taxon>
        <taxon>Bacillaceae</taxon>
        <taxon>Evansella</taxon>
    </lineage>
</organism>
<evidence type="ECO:0000313" key="3">
    <source>
        <dbReference type="Proteomes" id="UP000790580"/>
    </source>
</evidence>